<organism evidence="2 3">
    <name type="scientific">Paraglaciecola agarilytica NO2</name>
    <dbReference type="NCBI Taxonomy" id="1125747"/>
    <lineage>
        <taxon>Bacteria</taxon>
        <taxon>Pseudomonadati</taxon>
        <taxon>Pseudomonadota</taxon>
        <taxon>Gammaproteobacteria</taxon>
        <taxon>Alteromonadales</taxon>
        <taxon>Alteromonadaceae</taxon>
        <taxon>Paraglaciecola</taxon>
    </lineage>
</organism>
<dbReference type="InterPro" id="IPR037883">
    <property type="entry name" value="Knr4/Smi1-like_sf"/>
</dbReference>
<dbReference type="InterPro" id="IPR018958">
    <property type="entry name" value="Knr4/Smi1-like_dom"/>
</dbReference>
<dbReference type="SMART" id="SM00860">
    <property type="entry name" value="SMI1_KNR4"/>
    <property type="match status" value="1"/>
</dbReference>
<accession>A0ABQ0IBN4</accession>
<sequence length="238" mass="26918">MPCLIRGCNHGILQDINIVNCIRFGFNWRVYMLEKATEWLSNHAPKIVEALQEPASTDKIKELETLVGKNLPESFFTLYQTYNGINPDMFANFAYGMPFISIEQTISQITEFELPNDKTNLNYADDGIKVGYSFGKLRVPIGDDSGTCLICVDLDPDINGTYGQVILIDYDHNIALKLADSVENYIETFTSDLLSGRYSLQEDALEDGVHWLQPEKEIDPGNWFSSPTWQYVPGHNCS</sequence>
<evidence type="ECO:0000313" key="2">
    <source>
        <dbReference type="EMBL" id="GAC06786.1"/>
    </source>
</evidence>
<dbReference type="SUPFAM" id="SSF160631">
    <property type="entry name" value="SMI1/KNR4-like"/>
    <property type="match status" value="1"/>
</dbReference>
<evidence type="ECO:0000259" key="1">
    <source>
        <dbReference type="SMART" id="SM00860"/>
    </source>
</evidence>
<dbReference type="EMBL" id="BAEK01000072">
    <property type="protein sequence ID" value="GAC06786.1"/>
    <property type="molecule type" value="Genomic_DNA"/>
</dbReference>
<evidence type="ECO:0000313" key="3">
    <source>
        <dbReference type="Proteomes" id="UP000008372"/>
    </source>
</evidence>
<name>A0ABQ0IBN4_9ALTE</name>
<gene>
    <name evidence="2" type="ORF">GAGA_3953</name>
</gene>
<dbReference type="Pfam" id="PF09346">
    <property type="entry name" value="SMI1_KNR4"/>
    <property type="match status" value="1"/>
</dbReference>
<dbReference type="Gene3D" id="3.40.1580.10">
    <property type="entry name" value="SMI1/KNR4-like"/>
    <property type="match status" value="1"/>
</dbReference>
<dbReference type="InterPro" id="IPR051873">
    <property type="entry name" value="KNR4/SMI1_regulator"/>
</dbReference>
<dbReference type="Proteomes" id="UP000008372">
    <property type="component" value="Unassembled WGS sequence"/>
</dbReference>
<dbReference type="PANTHER" id="PTHR47432">
    <property type="entry name" value="CELL WALL ASSEMBLY REGULATOR SMI1"/>
    <property type="match status" value="1"/>
</dbReference>
<keyword evidence="3" id="KW-1185">Reference proteome</keyword>
<dbReference type="PANTHER" id="PTHR47432:SF1">
    <property type="entry name" value="CELL WALL ASSEMBLY REGULATOR SMI1"/>
    <property type="match status" value="1"/>
</dbReference>
<comment type="caution">
    <text evidence="2">The sequence shown here is derived from an EMBL/GenBank/DDBJ whole genome shotgun (WGS) entry which is preliminary data.</text>
</comment>
<proteinExistence type="predicted"/>
<feature type="domain" description="Knr4/Smi1-like" evidence="1">
    <location>
        <begin position="54"/>
        <end position="188"/>
    </location>
</feature>
<protein>
    <recommendedName>
        <fullName evidence="1">Knr4/Smi1-like domain-containing protein</fullName>
    </recommendedName>
</protein>
<reference evidence="2 3" key="1">
    <citation type="journal article" date="2014" name="Environ. Microbiol.">
        <title>Comparative genomics of the marine bacterial genus Glaciecola reveals the high degree of genomic diversity and genomic characteristic for cold adaptation.</title>
        <authorList>
            <person name="Qin Q.L."/>
            <person name="Xie B.B."/>
            <person name="Yu Y."/>
            <person name="Shu Y.L."/>
            <person name="Rong J.C."/>
            <person name="Zhang Y.J."/>
            <person name="Zhao D.L."/>
            <person name="Chen X.L."/>
            <person name="Zhang X.Y."/>
            <person name="Chen B."/>
            <person name="Zhou B.C."/>
            <person name="Zhang Y.Z."/>
        </authorList>
    </citation>
    <scope>NUCLEOTIDE SEQUENCE [LARGE SCALE GENOMIC DNA]</scope>
    <source>
        <strain evidence="2 3">NO2</strain>
    </source>
</reference>